<protein>
    <submittedName>
        <fullName evidence="1">Uncharacterized protein</fullName>
    </submittedName>
</protein>
<dbReference type="Proteomes" id="UP001164250">
    <property type="component" value="Chromosome 7"/>
</dbReference>
<dbReference type="EMBL" id="CM047903">
    <property type="protein sequence ID" value="KAJ0091973.1"/>
    <property type="molecule type" value="Genomic_DNA"/>
</dbReference>
<keyword evidence="2" id="KW-1185">Reference proteome</keyword>
<sequence length="97" mass="10890">MDLSRHYTRYGAQERVPPRNSELHNLGKFRPFREPPFWLGPSSNLGRIPGKLGQLRHISNFTVSLNHLSGPVPHFVHTKLTEDGYAFNKGLSGGALI</sequence>
<evidence type="ECO:0000313" key="1">
    <source>
        <dbReference type="EMBL" id="KAJ0091973.1"/>
    </source>
</evidence>
<organism evidence="1 2">
    <name type="scientific">Pistacia atlantica</name>
    <dbReference type="NCBI Taxonomy" id="434234"/>
    <lineage>
        <taxon>Eukaryota</taxon>
        <taxon>Viridiplantae</taxon>
        <taxon>Streptophyta</taxon>
        <taxon>Embryophyta</taxon>
        <taxon>Tracheophyta</taxon>
        <taxon>Spermatophyta</taxon>
        <taxon>Magnoliopsida</taxon>
        <taxon>eudicotyledons</taxon>
        <taxon>Gunneridae</taxon>
        <taxon>Pentapetalae</taxon>
        <taxon>rosids</taxon>
        <taxon>malvids</taxon>
        <taxon>Sapindales</taxon>
        <taxon>Anacardiaceae</taxon>
        <taxon>Pistacia</taxon>
    </lineage>
</organism>
<comment type="caution">
    <text evidence="1">The sequence shown here is derived from an EMBL/GenBank/DDBJ whole genome shotgun (WGS) entry which is preliminary data.</text>
</comment>
<gene>
    <name evidence="1" type="ORF">Patl1_26967</name>
</gene>
<proteinExistence type="predicted"/>
<reference evidence="2" key="1">
    <citation type="journal article" date="2023" name="G3 (Bethesda)">
        <title>Genome assembly and association tests identify interacting loci associated with vigor, precocity, and sex in interspecific pistachio rootstocks.</title>
        <authorList>
            <person name="Palmer W."/>
            <person name="Jacygrad E."/>
            <person name="Sagayaradj S."/>
            <person name="Cavanaugh K."/>
            <person name="Han R."/>
            <person name="Bertier L."/>
            <person name="Beede B."/>
            <person name="Kafkas S."/>
            <person name="Golino D."/>
            <person name="Preece J."/>
            <person name="Michelmore R."/>
        </authorList>
    </citation>
    <scope>NUCLEOTIDE SEQUENCE [LARGE SCALE GENOMIC DNA]</scope>
</reference>
<evidence type="ECO:0000313" key="2">
    <source>
        <dbReference type="Proteomes" id="UP001164250"/>
    </source>
</evidence>
<name>A0ACC1AZF9_9ROSI</name>
<accession>A0ACC1AZF9</accession>